<dbReference type="Proteomes" id="UP001326567">
    <property type="component" value="Chromosome"/>
</dbReference>
<evidence type="ECO:0000313" key="1">
    <source>
        <dbReference type="EMBL" id="WPZ22083.1"/>
    </source>
</evidence>
<keyword evidence="2" id="KW-1185">Reference proteome</keyword>
<reference evidence="1 2" key="1">
    <citation type="submission" date="2023-11" db="EMBL/GenBank/DDBJ databases">
        <title>From the Deep-Sea to the Surface: Bacterial Genomes Isolated from the Moytirra Hydrothermal Vent Plume.</title>
        <authorList>
            <person name="Major S.R."/>
        </authorList>
    </citation>
    <scope>NUCLEOTIDE SEQUENCE [LARGE SCALE GENOMIC DNA]</scope>
    <source>
        <strain evidence="1 2">OXR-9</strain>
    </source>
</reference>
<sequence length="54" mass="6288">MRLKPDARLEPLALFINQTDQRDGRFADFGRKLDNIVEIRFGFGIKNIIGIERL</sequence>
<accession>A0ABZ0UZN7</accession>
<dbReference type="EMBL" id="CP139725">
    <property type="protein sequence ID" value="WPZ22083.1"/>
    <property type="molecule type" value="Genomic_DNA"/>
</dbReference>
<name>A0ABZ0UZN7_9RHOB</name>
<gene>
    <name evidence="1" type="ORF">T7987_02205</name>
</gene>
<protein>
    <submittedName>
        <fullName evidence="1">Uncharacterized protein</fullName>
    </submittedName>
</protein>
<proteinExistence type="predicted"/>
<dbReference type="RefSeq" id="WP_322328868.1">
    <property type="nucleotide sequence ID" value="NZ_CP139725.1"/>
</dbReference>
<organism evidence="1 2">
    <name type="scientific">Sulfitobacter faviae</name>
    <dbReference type="NCBI Taxonomy" id="1775881"/>
    <lineage>
        <taxon>Bacteria</taxon>
        <taxon>Pseudomonadati</taxon>
        <taxon>Pseudomonadota</taxon>
        <taxon>Alphaproteobacteria</taxon>
        <taxon>Rhodobacterales</taxon>
        <taxon>Roseobacteraceae</taxon>
        <taxon>Sulfitobacter</taxon>
    </lineage>
</organism>
<evidence type="ECO:0000313" key="2">
    <source>
        <dbReference type="Proteomes" id="UP001326567"/>
    </source>
</evidence>